<evidence type="ECO:0000256" key="1">
    <source>
        <dbReference type="ARBA" id="ARBA00004141"/>
    </source>
</evidence>
<comment type="similarity">
    <text evidence="2">Belongs to the EBP family.</text>
</comment>
<evidence type="ECO:0000256" key="6">
    <source>
        <dbReference type="PROSITE-ProRule" id="PRU01087"/>
    </source>
</evidence>
<feature type="domain" description="EXPERA" evidence="8">
    <location>
        <begin position="42"/>
        <end position="222"/>
    </location>
</feature>
<keyword evidence="3 6" id="KW-0812">Transmembrane</keyword>
<evidence type="ECO:0000256" key="5">
    <source>
        <dbReference type="ARBA" id="ARBA00023136"/>
    </source>
</evidence>
<evidence type="ECO:0000259" key="8">
    <source>
        <dbReference type="PROSITE" id="PS51751"/>
    </source>
</evidence>
<dbReference type="PANTHER" id="PTHR14207:SF1">
    <property type="entry name" value="EMOPAMIL-BINDING PROTEIN-LIKE"/>
    <property type="match status" value="1"/>
</dbReference>
<evidence type="ECO:0000256" key="7">
    <source>
        <dbReference type="SAM" id="Phobius"/>
    </source>
</evidence>
<accession>A0ABR4LJ01</accession>
<comment type="subcellular location">
    <subcellularLocation>
        <location evidence="1">Membrane</location>
        <topology evidence="1">Multi-pass membrane protein</topology>
    </subcellularLocation>
</comment>
<reference evidence="9 10" key="1">
    <citation type="submission" date="2024-07" db="EMBL/GenBank/DDBJ databases">
        <title>Section-level genome sequencing and comparative genomics of Aspergillus sections Usti and Cavernicolus.</title>
        <authorList>
            <consortium name="Lawrence Berkeley National Laboratory"/>
            <person name="Nybo J.L."/>
            <person name="Vesth T.C."/>
            <person name="Theobald S."/>
            <person name="Frisvad J.C."/>
            <person name="Larsen T.O."/>
            <person name="Kjaerboelling I."/>
            <person name="Rothschild-Mancinelli K."/>
            <person name="Lyhne E.K."/>
            <person name="Kogle M.E."/>
            <person name="Barry K."/>
            <person name="Clum A."/>
            <person name="Na H."/>
            <person name="Ledsgaard L."/>
            <person name="Lin J."/>
            <person name="Lipzen A."/>
            <person name="Kuo A."/>
            <person name="Riley R."/>
            <person name="Mondo S."/>
            <person name="Labutti K."/>
            <person name="Haridas S."/>
            <person name="Pangalinan J."/>
            <person name="Salamov A.A."/>
            <person name="Simmons B.A."/>
            <person name="Magnuson J.K."/>
            <person name="Chen J."/>
            <person name="Drula E."/>
            <person name="Henrissat B."/>
            <person name="Wiebenga A."/>
            <person name="Lubbers R.J."/>
            <person name="Gomes A.C."/>
            <person name="Macurrencykelacurrency M.R."/>
            <person name="Stajich J."/>
            <person name="Grigoriev I.V."/>
            <person name="Mortensen U.H."/>
            <person name="De Vries R.P."/>
            <person name="Baker S.E."/>
            <person name="Andersen M.R."/>
        </authorList>
    </citation>
    <scope>NUCLEOTIDE SEQUENCE [LARGE SCALE GENOMIC DNA]</scope>
    <source>
        <strain evidence="9 10">CBS 449.75</strain>
    </source>
</reference>
<feature type="transmembrane region" description="Helical" evidence="7">
    <location>
        <begin position="47"/>
        <end position="66"/>
    </location>
</feature>
<keyword evidence="10" id="KW-1185">Reference proteome</keyword>
<protein>
    <submittedName>
        <fullName evidence="9">Emopamil-binding protein</fullName>
    </submittedName>
</protein>
<evidence type="ECO:0000256" key="4">
    <source>
        <dbReference type="ARBA" id="ARBA00022989"/>
    </source>
</evidence>
<feature type="transmembrane region" description="Helical" evidence="7">
    <location>
        <begin position="123"/>
        <end position="145"/>
    </location>
</feature>
<dbReference type="Pfam" id="PF05241">
    <property type="entry name" value="EBP"/>
    <property type="match status" value="1"/>
</dbReference>
<proteinExistence type="inferred from homology"/>
<dbReference type="PANTHER" id="PTHR14207">
    <property type="entry name" value="STEROL ISOMERASE"/>
    <property type="match status" value="1"/>
</dbReference>
<organism evidence="9 10">
    <name type="scientific">Aspergillus lucknowensis</name>
    <dbReference type="NCBI Taxonomy" id="176173"/>
    <lineage>
        <taxon>Eukaryota</taxon>
        <taxon>Fungi</taxon>
        <taxon>Dikarya</taxon>
        <taxon>Ascomycota</taxon>
        <taxon>Pezizomycotina</taxon>
        <taxon>Eurotiomycetes</taxon>
        <taxon>Eurotiomycetidae</taxon>
        <taxon>Eurotiales</taxon>
        <taxon>Aspergillaceae</taxon>
        <taxon>Aspergillus</taxon>
        <taxon>Aspergillus subgen. Nidulantes</taxon>
    </lineage>
</organism>
<dbReference type="InterPro" id="IPR033118">
    <property type="entry name" value="EXPERA"/>
</dbReference>
<dbReference type="PROSITE" id="PS51751">
    <property type="entry name" value="EXPERA"/>
    <property type="match status" value="1"/>
</dbReference>
<dbReference type="Proteomes" id="UP001610432">
    <property type="component" value="Unassembled WGS sequence"/>
</dbReference>
<comment type="caution">
    <text evidence="9">The sequence shown here is derived from an EMBL/GenBank/DDBJ whole genome shotgun (WGS) entry which is preliminary data.</text>
</comment>
<keyword evidence="5 6" id="KW-0472">Membrane</keyword>
<dbReference type="RefSeq" id="XP_070882377.1">
    <property type="nucleotide sequence ID" value="XM_071026346.1"/>
</dbReference>
<evidence type="ECO:0000313" key="10">
    <source>
        <dbReference type="Proteomes" id="UP001610432"/>
    </source>
</evidence>
<dbReference type="InterPro" id="IPR007905">
    <property type="entry name" value="EBP"/>
</dbReference>
<evidence type="ECO:0000256" key="3">
    <source>
        <dbReference type="ARBA" id="ARBA00022692"/>
    </source>
</evidence>
<feature type="transmembrane region" description="Helical" evidence="7">
    <location>
        <begin position="204"/>
        <end position="223"/>
    </location>
</feature>
<feature type="transmembrane region" description="Helical" evidence="7">
    <location>
        <begin position="12"/>
        <end position="35"/>
    </location>
</feature>
<evidence type="ECO:0000313" key="9">
    <source>
        <dbReference type="EMBL" id="KAL2863398.1"/>
    </source>
</evidence>
<name>A0ABR4LJ01_9EURO</name>
<evidence type="ECO:0000256" key="2">
    <source>
        <dbReference type="ARBA" id="ARBA00008337"/>
    </source>
</evidence>
<sequence length="246" mass="27278">MSTTGAQFELDTPTTLCIAFALSFMPIAYILGTALIPSTQTRNRILFFWHAYDALTHLFIEGSFLYECFTSYASLPPGVTQEPAFLGKGDRVYGAAYGTLPSARLWQEYAKADHRWAVADPTVVSLEILTVFLGGPAAVYICYLLWVSSHPRTTASDKGSAKGKLWLVATALATAELYGGFMTFAPEWLTGSPGLETGNAVYLWFYLFFFNMLWVCVPLWVLWEAVKEVCGAFVAVEAEDGKRKRK</sequence>
<dbReference type="EMBL" id="JBFXLQ010000052">
    <property type="protein sequence ID" value="KAL2863398.1"/>
    <property type="molecule type" value="Genomic_DNA"/>
</dbReference>
<gene>
    <name evidence="9" type="ORF">BJX67DRAFT_261291</name>
</gene>
<dbReference type="GeneID" id="98141418"/>
<keyword evidence="4 6" id="KW-1133">Transmembrane helix</keyword>
<feature type="transmembrane region" description="Helical" evidence="7">
    <location>
        <begin position="165"/>
        <end position="184"/>
    </location>
</feature>